<dbReference type="AlphaFoldDB" id="D7G885"/>
<name>D7G885_ECTSI</name>
<evidence type="ECO:0000313" key="4">
    <source>
        <dbReference type="Proteomes" id="UP000002630"/>
    </source>
</evidence>
<dbReference type="InParanoid" id="D7G885"/>
<sequence length="161" mass="17418">MSSRSGPYKRRFPPPHAPPLAAVLPSDYYSVENGRGDGPGKGADKGSCTSAGSTGTKKSVIEAGEVAGDYSLDWKGTFDMTLVQVTVAWLAVNIGLTLWIKPTLFHNAEFWVLQVPKLAFMIVVSILAGSLCRHFCPADDTGYIMTSKNSWFKARTMLCSP</sequence>
<keyword evidence="2" id="KW-0472">Membrane</keyword>
<accession>D7G885</accession>
<reference evidence="3 4" key="1">
    <citation type="journal article" date="2010" name="Nature">
        <title>The Ectocarpus genome and the independent evolution of multicellularity in brown algae.</title>
        <authorList>
            <person name="Cock J.M."/>
            <person name="Sterck L."/>
            <person name="Rouze P."/>
            <person name="Scornet D."/>
            <person name="Allen A.E."/>
            <person name="Amoutzias G."/>
            <person name="Anthouard V."/>
            <person name="Artiguenave F."/>
            <person name="Aury J.M."/>
            <person name="Badger J.H."/>
            <person name="Beszteri B."/>
            <person name="Billiau K."/>
            <person name="Bonnet E."/>
            <person name="Bothwell J.H."/>
            <person name="Bowler C."/>
            <person name="Boyen C."/>
            <person name="Brownlee C."/>
            <person name="Carrano C.J."/>
            <person name="Charrier B."/>
            <person name="Cho G.Y."/>
            <person name="Coelho S.M."/>
            <person name="Collen J."/>
            <person name="Corre E."/>
            <person name="Da Silva C."/>
            <person name="Delage L."/>
            <person name="Delaroque N."/>
            <person name="Dittami S.M."/>
            <person name="Doulbeau S."/>
            <person name="Elias M."/>
            <person name="Farnham G."/>
            <person name="Gachon C.M."/>
            <person name="Gschloessl B."/>
            <person name="Heesch S."/>
            <person name="Jabbari K."/>
            <person name="Jubin C."/>
            <person name="Kawai H."/>
            <person name="Kimura K."/>
            <person name="Kloareg B."/>
            <person name="Kupper F.C."/>
            <person name="Lang D."/>
            <person name="Le Bail A."/>
            <person name="Leblanc C."/>
            <person name="Lerouge P."/>
            <person name="Lohr M."/>
            <person name="Lopez P.J."/>
            <person name="Martens C."/>
            <person name="Maumus F."/>
            <person name="Michel G."/>
            <person name="Miranda-Saavedra D."/>
            <person name="Morales J."/>
            <person name="Moreau H."/>
            <person name="Motomura T."/>
            <person name="Nagasato C."/>
            <person name="Napoli C.A."/>
            <person name="Nelson D.R."/>
            <person name="Nyvall-Collen P."/>
            <person name="Peters A.F."/>
            <person name="Pommier C."/>
            <person name="Potin P."/>
            <person name="Poulain J."/>
            <person name="Quesneville H."/>
            <person name="Read B."/>
            <person name="Rensing S.A."/>
            <person name="Ritter A."/>
            <person name="Rousvoal S."/>
            <person name="Samanta M."/>
            <person name="Samson G."/>
            <person name="Schroeder D.C."/>
            <person name="Segurens B."/>
            <person name="Strittmatter M."/>
            <person name="Tonon T."/>
            <person name="Tregear J.W."/>
            <person name="Valentin K."/>
            <person name="von Dassow P."/>
            <person name="Yamagishi T."/>
            <person name="Van de Peer Y."/>
            <person name="Wincker P."/>
        </authorList>
    </citation>
    <scope>NUCLEOTIDE SEQUENCE [LARGE SCALE GENOMIC DNA]</scope>
    <source>
        <strain evidence="4">Ec32 / CCAP1310/4</strain>
    </source>
</reference>
<feature type="transmembrane region" description="Helical" evidence="2">
    <location>
        <begin position="112"/>
        <end position="132"/>
    </location>
</feature>
<organism evidence="3 4">
    <name type="scientific">Ectocarpus siliculosus</name>
    <name type="common">Brown alga</name>
    <name type="synonym">Conferva siliculosa</name>
    <dbReference type="NCBI Taxonomy" id="2880"/>
    <lineage>
        <taxon>Eukaryota</taxon>
        <taxon>Sar</taxon>
        <taxon>Stramenopiles</taxon>
        <taxon>Ochrophyta</taxon>
        <taxon>PX clade</taxon>
        <taxon>Phaeophyceae</taxon>
        <taxon>Ectocarpales</taxon>
        <taxon>Ectocarpaceae</taxon>
        <taxon>Ectocarpus</taxon>
    </lineage>
</organism>
<dbReference type="Proteomes" id="UP000002630">
    <property type="component" value="Unassembled WGS sequence"/>
</dbReference>
<feature type="transmembrane region" description="Helical" evidence="2">
    <location>
        <begin position="81"/>
        <end position="100"/>
    </location>
</feature>
<keyword evidence="2" id="KW-0812">Transmembrane</keyword>
<keyword evidence="2" id="KW-1133">Transmembrane helix</keyword>
<dbReference type="OrthoDB" id="10053152at2759"/>
<gene>
    <name evidence="3" type="ORF">Esi_0873_0002</name>
</gene>
<proteinExistence type="predicted"/>
<dbReference type="EMBL" id="FN649760">
    <property type="protein sequence ID" value="CBJ34022.1"/>
    <property type="molecule type" value="Genomic_DNA"/>
</dbReference>
<protein>
    <submittedName>
        <fullName evidence="3">Uncharacterized protein</fullName>
    </submittedName>
</protein>
<evidence type="ECO:0000256" key="1">
    <source>
        <dbReference type="SAM" id="MobiDB-lite"/>
    </source>
</evidence>
<keyword evidence="4" id="KW-1185">Reference proteome</keyword>
<feature type="region of interest" description="Disordered" evidence="1">
    <location>
        <begin position="1"/>
        <end position="55"/>
    </location>
</feature>
<evidence type="ECO:0000256" key="2">
    <source>
        <dbReference type="SAM" id="Phobius"/>
    </source>
</evidence>
<evidence type="ECO:0000313" key="3">
    <source>
        <dbReference type="EMBL" id="CBJ34022.1"/>
    </source>
</evidence>